<feature type="transmembrane region" description="Helical" evidence="1">
    <location>
        <begin position="46"/>
        <end position="70"/>
    </location>
</feature>
<dbReference type="EMBL" id="JAHWZX010000003">
    <property type="protein sequence ID" value="MBW4330176.1"/>
    <property type="molecule type" value="Genomic_DNA"/>
</dbReference>
<proteinExistence type="predicted"/>
<comment type="caution">
    <text evidence="2">The sequence shown here is derived from an EMBL/GenBank/DDBJ whole genome shotgun (WGS) entry which is preliminary data.</text>
</comment>
<feature type="transmembrane region" description="Helical" evidence="1">
    <location>
        <begin position="91"/>
        <end position="111"/>
    </location>
</feature>
<protein>
    <submittedName>
        <fullName evidence="2">Uncharacterized protein</fullName>
    </submittedName>
</protein>
<name>A0ABS6XJ16_9SPHN</name>
<dbReference type="RefSeq" id="WP_219237280.1">
    <property type="nucleotide sequence ID" value="NZ_JAHWZX010000003.1"/>
</dbReference>
<feature type="transmembrane region" description="Helical" evidence="1">
    <location>
        <begin position="123"/>
        <end position="147"/>
    </location>
</feature>
<keyword evidence="1" id="KW-1133">Transmembrane helix</keyword>
<dbReference type="Proteomes" id="UP001197214">
    <property type="component" value="Unassembled WGS sequence"/>
</dbReference>
<organism evidence="2 3">
    <name type="scientific">Stakelama flava</name>
    <dbReference type="NCBI Taxonomy" id="2860338"/>
    <lineage>
        <taxon>Bacteria</taxon>
        <taxon>Pseudomonadati</taxon>
        <taxon>Pseudomonadota</taxon>
        <taxon>Alphaproteobacteria</taxon>
        <taxon>Sphingomonadales</taxon>
        <taxon>Sphingomonadaceae</taxon>
        <taxon>Stakelama</taxon>
    </lineage>
</organism>
<evidence type="ECO:0000313" key="2">
    <source>
        <dbReference type="EMBL" id="MBW4330176.1"/>
    </source>
</evidence>
<keyword evidence="1" id="KW-0472">Membrane</keyword>
<keyword evidence="1" id="KW-0812">Transmembrane</keyword>
<evidence type="ECO:0000256" key="1">
    <source>
        <dbReference type="SAM" id="Phobius"/>
    </source>
</evidence>
<gene>
    <name evidence="2" type="ORF">KY084_04715</name>
</gene>
<reference evidence="2 3" key="1">
    <citation type="submission" date="2021-07" db="EMBL/GenBank/DDBJ databases">
        <title>Stakelama flava sp. nov., a novel endophytic bacterium isolated from branch of Kandelia candel.</title>
        <authorList>
            <person name="Tuo L."/>
        </authorList>
    </citation>
    <scope>NUCLEOTIDE SEQUENCE [LARGE SCALE GENOMIC DNA]</scope>
    <source>
        <strain evidence="2 3">CBK3Z-3</strain>
    </source>
</reference>
<evidence type="ECO:0000313" key="3">
    <source>
        <dbReference type="Proteomes" id="UP001197214"/>
    </source>
</evidence>
<accession>A0ABS6XJ16</accession>
<sequence>MNTRNWAWIGAVATFLLAAGAYYAVGQVYSDAKAIDLINQLSRAGLYFGSAMATASATTLALMLTLIGMAHRAEAEFGPDFYRNIYRISRLATATLLGSVVLLLLLTLPVGEFQGLSDMWFIWLYRVLFALIGTLSALLVATVLLVFTTVRDVIINITPSDMI</sequence>
<keyword evidence="3" id="KW-1185">Reference proteome</keyword>